<reference evidence="3 4" key="1">
    <citation type="submission" date="2024-05" db="EMBL/GenBank/DDBJ databases">
        <authorList>
            <person name="Wallberg A."/>
        </authorList>
    </citation>
    <scope>NUCLEOTIDE SEQUENCE [LARGE SCALE GENOMIC DNA]</scope>
</reference>
<keyword evidence="4" id="KW-1185">Reference proteome</keyword>
<keyword evidence="1" id="KW-1015">Disulfide bond</keyword>
<evidence type="ECO:0000313" key="3">
    <source>
        <dbReference type="EMBL" id="CAL4110148.1"/>
    </source>
</evidence>
<dbReference type="EMBL" id="CAXKWB010014316">
    <property type="protein sequence ID" value="CAL4110148.1"/>
    <property type="molecule type" value="Genomic_DNA"/>
</dbReference>
<organism evidence="3 4">
    <name type="scientific">Meganyctiphanes norvegica</name>
    <name type="common">Northern krill</name>
    <name type="synonym">Thysanopoda norvegica</name>
    <dbReference type="NCBI Taxonomy" id="48144"/>
    <lineage>
        <taxon>Eukaryota</taxon>
        <taxon>Metazoa</taxon>
        <taxon>Ecdysozoa</taxon>
        <taxon>Arthropoda</taxon>
        <taxon>Crustacea</taxon>
        <taxon>Multicrustacea</taxon>
        <taxon>Malacostraca</taxon>
        <taxon>Eumalacostraca</taxon>
        <taxon>Eucarida</taxon>
        <taxon>Euphausiacea</taxon>
        <taxon>Euphausiidae</taxon>
        <taxon>Meganyctiphanes</taxon>
    </lineage>
</organism>
<accession>A0AAV2R0E8</accession>
<comment type="caution">
    <text evidence="3">The sequence shown here is derived from an EMBL/GenBank/DDBJ whole genome shotgun (WGS) entry which is preliminary data.</text>
</comment>
<sequence>MAKTRPRLSIPDQVVTMIPTTLLFVALCLLLPQVDVVQGQRYSETGKCMMTPGIVNVSVIETDDWPPETGWVCDDMTFSSKVISYSEVCDGTAQCRDESDEQHCGMWSIIEAARGGDVEF</sequence>
<dbReference type="InterPro" id="IPR036055">
    <property type="entry name" value="LDL_receptor-like_sf"/>
</dbReference>
<feature type="signal peptide" evidence="2">
    <location>
        <begin position="1"/>
        <end position="39"/>
    </location>
</feature>
<keyword evidence="2" id="KW-0732">Signal</keyword>
<gene>
    <name evidence="3" type="ORF">MNOR_LOCUS19341</name>
</gene>
<dbReference type="InterPro" id="IPR002172">
    <property type="entry name" value="LDrepeatLR_classA_rpt"/>
</dbReference>
<protein>
    <submittedName>
        <fullName evidence="3">Uncharacterized protein</fullName>
    </submittedName>
</protein>
<evidence type="ECO:0000313" key="4">
    <source>
        <dbReference type="Proteomes" id="UP001497623"/>
    </source>
</evidence>
<dbReference type="CDD" id="cd00112">
    <property type="entry name" value="LDLa"/>
    <property type="match status" value="1"/>
</dbReference>
<feature type="chain" id="PRO_5043427437" evidence="2">
    <location>
        <begin position="40"/>
        <end position="120"/>
    </location>
</feature>
<dbReference type="AlphaFoldDB" id="A0AAV2R0E8"/>
<dbReference type="Proteomes" id="UP001497623">
    <property type="component" value="Unassembled WGS sequence"/>
</dbReference>
<feature type="non-terminal residue" evidence="3">
    <location>
        <position position="120"/>
    </location>
</feature>
<evidence type="ECO:0000256" key="1">
    <source>
        <dbReference type="ARBA" id="ARBA00023157"/>
    </source>
</evidence>
<dbReference type="Gene3D" id="4.10.400.10">
    <property type="entry name" value="Low-density Lipoprotein Receptor"/>
    <property type="match status" value="1"/>
</dbReference>
<dbReference type="SUPFAM" id="SSF57424">
    <property type="entry name" value="LDL receptor-like module"/>
    <property type="match status" value="1"/>
</dbReference>
<proteinExistence type="predicted"/>
<evidence type="ECO:0000256" key="2">
    <source>
        <dbReference type="SAM" id="SignalP"/>
    </source>
</evidence>
<dbReference type="Pfam" id="PF00057">
    <property type="entry name" value="Ldl_recept_a"/>
    <property type="match status" value="1"/>
</dbReference>
<name>A0AAV2R0E8_MEGNR</name>